<dbReference type="OrthoDB" id="8452484at2"/>
<dbReference type="InterPro" id="IPR029045">
    <property type="entry name" value="ClpP/crotonase-like_dom_sf"/>
</dbReference>
<dbReference type="PANTHER" id="PTHR43459:SF1">
    <property type="entry name" value="EG:BACN32G11.4 PROTEIN"/>
    <property type="match status" value="1"/>
</dbReference>
<dbReference type="Proteomes" id="UP000285278">
    <property type="component" value="Unassembled WGS sequence"/>
</dbReference>
<sequence length="262" mass="27278">MTQDTLLVSTTGAVRTITINRPQAHNSLNRELRRALLDAFIRATADAEVGTIRAVVLRAEGKAFCAGQDLKEQLEDMRTGGATGKVVREYNPMVAALLAIPVPVIASIPGPAAGAGWGLAMACDLRVVSTAASFKGAFSGVGLTADSGLSVTLVHAVGRSKALELLLLDEKIPAERAHDLGLVTQLVAPEDLDAATQALADRMASGPTASFVATKNLVKRAAETIAGASEESVAQDKLGTTSDHLEAIQAFLDKRPPSFTGQ</sequence>
<dbReference type="GO" id="GO:0016853">
    <property type="term" value="F:isomerase activity"/>
    <property type="evidence" value="ECO:0007669"/>
    <property type="project" value="UniProtKB-KW"/>
</dbReference>
<organism evidence="2 3">
    <name type="scientific">Corynebacterium falsenii</name>
    <dbReference type="NCBI Taxonomy" id="108486"/>
    <lineage>
        <taxon>Bacteria</taxon>
        <taxon>Bacillati</taxon>
        <taxon>Actinomycetota</taxon>
        <taxon>Actinomycetes</taxon>
        <taxon>Mycobacteriales</taxon>
        <taxon>Corynebacteriaceae</taxon>
        <taxon>Corynebacterium</taxon>
    </lineage>
</organism>
<dbReference type="InterPro" id="IPR001753">
    <property type="entry name" value="Enoyl-CoA_hydra/iso"/>
</dbReference>
<comment type="caution">
    <text evidence="2">The sequence shown here is derived from an EMBL/GenBank/DDBJ whole genome shotgun (WGS) entry which is preliminary data.</text>
</comment>
<dbReference type="AlphaFoldDB" id="A0A418Q5D7"/>
<dbReference type="CDD" id="cd06558">
    <property type="entry name" value="crotonase-like"/>
    <property type="match status" value="1"/>
</dbReference>
<dbReference type="STRING" id="1451189.CFAL_08135"/>
<keyword evidence="3" id="KW-1185">Reference proteome</keyword>
<evidence type="ECO:0000313" key="3">
    <source>
        <dbReference type="Proteomes" id="UP000285278"/>
    </source>
</evidence>
<dbReference type="EMBL" id="QXJK01000012">
    <property type="protein sequence ID" value="RIX33764.1"/>
    <property type="molecule type" value="Genomic_DNA"/>
</dbReference>
<dbReference type="Gene3D" id="1.10.12.10">
    <property type="entry name" value="Lyase 2-enoyl-coa Hydratase, Chain A, domain 2"/>
    <property type="match status" value="1"/>
</dbReference>
<reference evidence="2 3" key="1">
    <citation type="submission" date="2018-09" db="EMBL/GenBank/DDBJ databases">
        <title>Optimization and identification of Corynebacterium falsenii FN1-14 from fish paste.</title>
        <authorList>
            <person name="Daroonpunt R."/>
            <person name="Tanasupawat S."/>
        </authorList>
    </citation>
    <scope>NUCLEOTIDE SEQUENCE [LARGE SCALE GENOMIC DNA]</scope>
    <source>
        <strain evidence="2 3">FN1-14</strain>
    </source>
</reference>
<name>A0A418Q5D7_9CORY</name>
<dbReference type="SUPFAM" id="SSF52096">
    <property type="entry name" value="ClpP/crotonase"/>
    <property type="match status" value="1"/>
</dbReference>
<accession>A0A418Q5D7</accession>
<proteinExistence type="inferred from homology"/>
<evidence type="ECO:0000256" key="1">
    <source>
        <dbReference type="ARBA" id="ARBA00005254"/>
    </source>
</evidence>
<dbReference type="PANTHER" id="PTHR43459">
    <property type="entry name" value="ENOYL-COA HYDRATASE"/>
    <property type="match status" value="1"/>
</dbReference>
<dbReference type="InterPro" id="IPR014748">
    <property type="entry name" value="Enoyl-CoA_hydra_C"/>
</dbReference>
<dbReference type="RefSeq" id="WP_119665193.1">
    <property type="nucleotide sequence ID" value="NZ_QXJK01000012.1"/>
</dbReference>
<dbReference type="Pfam" id="PF00378">
    <property type="entry name" value="ECH_1"/>
    <property type="match status" value="1"/>
</dbReference>
<dbReference type="Gene3D" id="3.90.226.10">
    <property type="entry name" value="2-enoyl-CoA Hydratase, Chain A, domain 1"/>
    <property type="match status" value="1"/>
</dbReference>
<comment type="similarity">
    <text evidence="1">Belongs to the enoyl-CoA hydratase/isomerase family.</text>
</comment>
<protein>
    <submittedName>
        <fullName evidence="2">Enoyl-CoA hydratase/isomerase family protein</fullName>
    </submittedName>
</protein>
<keyword evidence="2" id="KW-0413">Isomerase</keyword>
<evidence type="ECO:0000313" key="2">
    <source>
        <dbReference type="EMBL" id="RIX33764.1"/>
    </source>
</evidence>
<gene>
    <name evidence="2" type="ORF">D3M95_09615</name>
</gene>